<evidence type="ECO:0000256" key="11">
    <source>
        <dbReference type="ARBA" id="ARBA00022842"/>
    </source>
</evidence>
<evidence type="ECO:0000313" key="22">
    <source>
        <dbReference type="Proteomes" id="UP000199392"/>
    </source>
</evidence>
<evidence type="ECO:0000256" key="6">
    <source>
        <dbReference type="ARBA" id="ARBA00022630"/>
    </source>
</evidence>
<dbReference type="RefSeq" id="WP_245696024.1">
    <property type="nucleotide sequence ID" value="NZ_FNCL01000003.1"/>
</dbReference>
<protein>
    <recommendedName>
        <fullName evidence="3 18">FAD:protein FMN transferase</fullName>
        <ecNumber evidence="2 18">2.7.1.180</ecNumber>
    </recommendedName>
    <alternativeName>
        <fullName evidence="15 18">Flavin transferase</fullName>
    </alternativeName>
</protein>
<feature type="binding site" evidence="19">
    <location>
        <position position="294"/>
    </location>
    <ligand>
        <name>Mg(2+)</name>
        <dbReference type="ChEBI" id="CHEBI:18420"/>
    </ligand>
</feature>
<keyword evidence="7 18" id="KW-0808">Transferase</keyword>
<keyword evidence="10 18" id="KW-0274">FAD</keyword>
<dbReference type="AlphaFoldDB" id="A0A1I6RQF9"/>
<evidence type="ECO:0000256" key="14">
    <source>
        <dbReference type="ARBA" id="ARBA00023288"/>
    </source>
</evidence>
<keyword evidence="22" id="KW-1185">Reference proteome</keyword>
<dbReference type="Proteomes" id="UP000199392">
    <property type="component" value="Unassembled WGS sequence"/>
</dbReference>
<name>A0A1I6RQF9_9RHOB</name>
<dbReference type="GO" id="GO:0016740">
    <property type="term" value="F:transferase activity"/>
    <property type="evidence" value="ECO:0007669"/>
    <property type="project" value="UniProtKB-UniRule"/>
</dbReference>
<comment type="catalytic activity">
    <reaction evidence="16 18">
        <text>L-threonyl-[protein] + FAD = FMN-L-threonyl-[protein] + AMP + H(+)</text>
        <dbReference type="Rhea" id="RHEA:36847"/>
        <dbReference type="Rhea" id="RHEA-COMP:11060"/>
        <dbReference type="Rhea" id="RHEA-COMP:11061"/>
        <dbReference type="ChEBI" id="CHEBI:15378"/>
        <dbReference type="ChEBI" id="CHEBI:30013"/>
        <dbReference type="ChEBI" id="CHEBI:57692"/>
        <dbReference type="ChEBI" id="CHEBI:74257"/>
        <dbReference type="ChEBI" id="CHEBI:456215"/>
        <dbReference type="EC" id="2.7.1.180"/>
    </reaction>
</comment>
<evidence type="ECO:0000256" key="18">
    <source>
        <dbReference type="PIRNR" id="PIRNR006268"/>
    </source>
</evidence>
<keyword evidence="12" id="KW-0472">Membrane</keyword>
<keyword evidence="11 18" id="KW-0460">Magnesium</keyword>
<keyword evidence="6 18" id="KW-0285">Flavoprotein</keyword>
<comment type="subcellular location">
    <subcellularLocation>
        <location evidence="17">Cell inner membrane</location>
        <topology evidence="17">Lipid-anchor</topology>
        <orientation evidence="17">Periplasmic side</orientation>
    </subcellularLocation>
</comment>
<feature type="binding site" evidence="19">
    <location>
        <position position="290"/>
    </location>
    <ligand>
        <name>Mg(2+)</name>
        <dbReference type="ChEBI" id="CHEBI:18420"/>
    </ligand>
</feature>
<evidence type="ECO:0000256" key="5">
    <source>
        <dbReference type="ARBA" id="ARBA00022519"/>
    </source>
</evidence>
<dbReference type="EC" id="2.7.1.180" evidence="2 18"/>
<comment type="similarity">
    <text evidence="1 18">Belongs to the ApbE family.</text>
</comment>
<dbReference type="GO" id="GO:0046872">
    <property type="term" value="F:metal ion binding"/>
    <property type="evidence" value="ECO:0007669"/>
    <property type="project" value="UniProtKB-UniRule"/>
</dbReference>
<dbReference type="SUPFAM" id="SSF143631">
    <property type="entry name" value="ApbE-like"/>
    <property type="match status" value="1"/>
</dbReference>
<keyword evidence="5" id="KW-0997">Cell inner membrane</keyword>
<dbReference type="InterPro" id="IPR024932">
    <property type="entry name" value="ApbE"/>
</dbReference>
<dbReference type="FunFam" id="3.10.520.10:FF:000001">
    <property type="entry name" value="FAD:protein FMN transferase"/>
    <property type="match status" value="1"/>
</dbReference>
<dbReference type="GO" id="GO:0005886">
    <property type="term" value="C:plasma membrane"/>
    <property type="evidence" value="ECO:0007669"/>
    <property type="project" value="UniProtKB-SubCell"/>
</dbReference>
<dbReference type="STRING" id="311180.SAMN04488050_103290"/>
<evidence type="ECO:0000256" key="4">
    <source>
        <dbReference type="ARBA" id="ARBA00022475"/>
    </source>
</evidence>
<accession>A0A1I6RQF9</accession>
<evidence type="ECO:0000256" key="19">
    <source>
        <dbReference type="PIRSR" id="PIRSR006268-2"/>
    </source>
</evidence>
<keyword evidence="9 20" id="KW-0732">Signal</keyword>
<keyword evidence="8 18" id="KW-0479">Metal-binding</keyword>
<keyword evidence="14 21" id="KW-0449">Lipoprotein</keyword>
<comment type="cofactor">
    <cofactor evidence="19">
        <name>Mg(2+)</name>
        <dbReference type="ChEBI" id="CHEBI:18420"/>
    </cofactor>
    <cofactor evidence="19">
        <name>Mn(2+)</name>
        <dbReference type="ChEBI" id="CHEBI:29035"/>
    </cofactor>
    <text evidence="19">Magnesium. Can also use manganese.</text>
</comment>
<sequence>MNPLTFSRRSFLVMPFALAACKKGWSVLELTGLTMGTSYSIAAIDHSNKIEKADLQKAVDASLAQVNAQMSNWDASSEISRFNAAGATDHFAVSPEVAQVMSAAHEINAATEGRFDVTVGPLIDLWGFGAGKTRSDMPSEAEIAQALACCGQSQSVAVGNGALQKMRPEAEVYLSAIGKGFGIDQVARTLASFGITDYMVEVGGDLYTAGKNPDGQPWHIGIETPEAFNRGVQQVVAVSDMGMATSGDYRNFFDFEGKRYSHIIDATTGRPVTHNTASVTVMAENTMLADAWATALLVMGRERGLEIANQRDMAALFIDRSGKAGDKGFEITASDRFTALQA</sequence>
<feature type="signal peptide" evidence="20">
    <location>
        <begin position="1"/>
        <end position="19"/>
    </location>
</feature>
<keyword evidence="4" id="KW-1003">Cell membrane</keyword>
<dbReference type="PANTHER" id="PTHR30040">
    <property type="entry name" value="THIAMINE BIOSYNTHESIS LIPOPROTEIN APBE"/>
    <property type="match status" value="1"/>
</dbReference>
<dbReference type="InterPro" id="IPR003374">
    <property type="entry name" value="ApbE-like_sf"/>
</dbReference>
<evidence type="ECO:0000256" key="8">
    <source>
        <dbReference type="ARBA" id="ARBA00022723"/>
    </source>
</evidence>
<evidence type="ECO:0000256" key="20">
    <source>
        <dbReference type="SAM" id="SignalP"/>
    </source>
</evidence>
<dbReference type="PANTHER" id="PTHR30040:SF2">
    <property type="entry name" value="FAD:PROTEIN FMN TRANSFERASE"/>
    <property type="match status" value="1"/>
</dbReference>
<evidence type="ECO:0000256" key="12">
    <source>
        <dbReference type="ARBA" id="ARBA00023136"/>
    </source>
</evidence>
<evidence type="ECO:0000256" key="1">
    <source>
        <dbReference type="ARBA" id="ARBA00008282"/>
    </source>
</evidence>
<gene>
    <name evidence="21" type="ORF">SAMN04488050_103290</name>
</gene>
<proteinExistence type="inferred from homology"/>
<feature type="binding site" evidence="19">
    <location>
        <position position="176"/>
    </location>
    <ligand>
        <name>Mg(2+)</name>
        <dbReference type="ChEBI" id="CHEBI:18420"/>
    </ligand>
</feature>
<dbReference type="PIRSF" id="PIRSF006268">
    <property type="entry name" value="ApbE"/>
    <property type="match status" value="1"/>
</dbReference>
<dbReference type="Gene3D" id="3.10.520.10">
    <property type="entry name" value="ApbE-like domains"/>
    <property type="match status" value="1"/>
</dbReference>
<dbReference type="Pfam" id="PF02424">
    <property type="entry name" value="ApbE"/>
    <property type="match status" value="1"/>
</dbReference>
<evidence type="ECO:0000256" key="15">
    <source>
        <dbReference type="ARBA" id="ARBA00031306"/>
    </source>
</evidence>
<evidence type="ECO:0000256" key="3">
    <source>
        <dbReference type="ARBA" id="ARBA00016337"/>
    </source>
</evidence>
<dbReference type="EMBL" id="FOZW01000003">
    <property type="protein sequence ID" value="SFS66925.1"/>
    <property type="molecule type" value="Genomic_DNA"/>
</dbReference>
<evidence type="ECO:0000256" key="9">
    <source>
        <dbReference type="ARBA" id="ARBA00022729"/>
    </source>
</evidence>
<evidence type="ECO:0000256" key="10">
    <source>
        <dbReference type="ARBA" id="ARBA00022827"/>
    </source>
</evidence>
<evidence type="ECO:0000256" key="13">
    <source>
        <dbReference type="ARBA" id="ARBA00023139"/>
    </source>
</evidence>
<evidence type="ECO:0000256" key="2">
    <source>
        <dbReference type="ARBA" id="ARBA00011955"/>
    </source>
</evidence>
<evidence type="ECO:0000313" key="21">
    <source>
        <dbReference type="EMBL" id="SFS66925.1"/>
    </source>
</evidence>
<reference evidence="22" key="1">
    <citation type="submission" date="2016-10" db="EMBL/GenBank/DDBJ databases">
        <authorList>
            <person name="Varghese N."/>
            <person name="Submissions S."/>
        </authorList>
    </citation>
    <scope>NUCLEOTIDE SEQUENCE [LARGE SCALE GENOMIC DNA]</scope>
    <source>
        <strain evidence="22">DSM 26894</strain>
    </source>
</reference>
<evidence type="ECO:0000256" key="17">
    <source>
        <dbReference type="ARBA" id="ARBA00060485"/>
    </source>
</evidence>
<organism evidence="21 22">
    <name type="scientific">Alloyangia pacifica</name>
    <dbReference type="NCBI Taxonomy" id="311180"/>
    <lineage>
        <taxon>Bacteria</taxon>
        <taxon>Pseudomonadati</taxon>
        <taxon>Pseudomonadota</taxon>
        <taxon>Alphaproteobacteria</taxon>
        <taxon>Rhodobacterales</taxon>
        <taxon>Roseobacteraceae</taxon>
        <taxon>Alloyangia</taxon>
    </lineage>
</organism>
<evidence type="ECO:0000256" key="16">
    <source>
        <dbReference type="ARBA" id="ARBA00048540"/>
    </source>
</evidence>
<evidence type="ECO:0000256" key="7">
    <source>
        <dbReference type="ARBA" id="ARBA00022679"/>
    </source>
</evidence>
<keyword evidence="13" id="KW-0564">Palmitate</keyword>
<feature type="chain" id="PRO_5039924365" description="FAD:protein FMN transferase" evidence="20">
    <location>
        <begin position="20"/>
        <end position="342"/>
    </location>
</feature>